<dbReference type="AlphaFoldDB" id="A0A2A9NIS3"/>
<sequence length="308" mass="34780">MTAEQPYSTNNTGMPNMLTDNELLQHYYVCNTKQEETGKELNSAIMKLEELLNTLQEKISILDNPSKQQLHQLTQAVTNMAPSVHAIGACTAQQQAVILKFSNLTELCISRIGELSQSLSGLHKSFNELRQSSNELHQSLNELHQSLNELHQSLNEPLEVLALHQSCVATRDKLLRQVAGDRKHIWKKLSLIKSIHRLDSMLSLRGHGVSDDDLSYFANRWANLRKKLGIEVDSMTLQGFIDIFTAEGNRVAHERFTFTPDELKEFAKKVDDDADEAYACIIGIGEQLSIIRGESLYSCDREKYVPIS</sequence>
<dbReference type="Gene3D" id="1.10.287.950">
    <property type="entry name" value="Methyl-accepting chemotaxis protein"/>
    <property type="match status" value="1"/>
</dbReference>
<dbReference type="Proteomes" id="UP000242287">
    <property type="component" value="Unassembled WGS sequence"/>
</dbReference>
<protein>
    <submittedName>
        <fullName evidence="1">Uncharacterized protein</fullName>
    </submittedName>
</protein>
<dbReference type="EMBL" id="KZ302104">
    <property type="protein sequence ID" value="PFH47563.1"/>
    <property type="molecule type" value="Genomic_DNA"/>
</dbReference>
<accession>A0A2A9NIS3</accession>
<proteinExistence type="predicted"/>
<reference evidence="1 2" key="1">
    <citation type="submission" date="2014-02" db="EMBL/GenBank/DDBJ databases">
        <title>Transposable element dynamics among asymbiotic and ectomycorrhizal Amanita fungi.</title>
        <authorList>
            <consortium name="DOE Joint Genome Institute"/>
            <person name="Hess J."/>
            <person name="Skrede I."/>
            <person name="Wolfe B."/>
            <person name="LaButti K."/>
            <person name="Ohm R.A."/>
            <person name="Grigoriev I.V."/>
            <person name="Pringle A."/>
        </authorList>
    </citation>
    <scope>NUCLEOTIDE SEQUENCE [LARGE SCALE GENOMIC DNA]</scope>
    <source>
        <strain evidence="1 2">SKay4041</strain>
    </source>
</reference>
<organism evidence="1 2">
    <name type="scientific">Amanita thiersii Skay4041</name>
    <dbReference type="NCBI Taxonomy" id="703135"/>
    <lineage>
        <taxon>Eukaryota</taxon>
        <taxon>Fungi</taxon>
        <taxon>Dikarya</taxon>
        <taxon>Basidiomycota</taxon>
        <taxon>Agaricomycotina</taxon>
        <taxon>Agaricomycetes</taxon>
        <taxon>Agaricomycetidae</taxon>
        <taxon>Agaricales</taxon>
        <taxon>Pluteineae</taxon>
        <taxon>Amanitaceae</taxon>
        <taxon>Amanita</taxon>
    </lineage>
</organism>
<keyword evidence="2" id="KW-1185">Reference proteome</keyword>
<name>A0A2A9NIS3_9AGAR</name>
<dbReference type="SUPFAM" id="SSF58104">
    <property type="entry name" value="Methyl-accepting chemotaxis protein (MCP) signaling domain"/>
    <property type="match status" value="1"/>
</dbReference>
<evidence type="ECO:0000313" key="2">
    <source>
        <dbReference type="Proteomes" id="UP000242287"/>
    </source>
</evidence>
<gene>
    <name evidence="1" type="ORF">AMATHDRAFT_42853</name>
</gene>
<evidence type="ECO:0000313" key="1">
    <source>
        <dbReference type="EMBL" id="PFH47563.1"/>
    </source>
</evidence>